<dbReference type="KEGG" id="ark:D6B99_05940"/>
<accession>A0A386HP17</accession>
<evidence type="ECO:0000313" key="2">
    <source>
        <dbReference type="EMBL" id="AYD47191.1"/>
    </source>
</evidence>
<dbReference type="Proteomes" id="UP000266118">
    <property type="component" value="Chromosome"/>
</dbReference>
<dbReference type="SUPFAM" id="SSF52833">
    <property type="entry name" value="Thioredoxin-like"/>
    <property type="match status" value="1"/>
</dbReference>
<name>A0A386HP17_9BACT</name>
<feature type="signal peptide" evidence="1">
    <location>
        <begin position="1"/>
        <end position="20"/>
    </location>
</feature>
<dbReference type="OrthoDB" id="680862at2"/>
<protein>
    <recommendedName>
        <fullName evidence="4">Thioredoxin domain-containing protein</fullName>
    </recommendedName>
</protein>
<dbReference type="EMBL" id="CP032489">
    <property type="protein sequence ID" value="AYD47191.1"/>
    <property type="molecule type" value="Genomic_DNA"/>
</dbReference>
<sequence length="141" mass="15610">MRKLFVLAFLLLGVSMSSFAQQTNTKLIAFMNKASWCPVCQANGPRFMKDIMPMAMMNKQVQVVVSDLSNDRTKTASLPMLEKAGIADFAKANKETGELYFLNAQSKQLISKISIAESDMKIKQAFKAALMSADGNKMMNN</sequence>
<dbReference type="RefSeq" id="WP_119986038.1">
    <property type="nucleotide sequence ID" value="NZ_CP032489.1"/>
</dbReference>
<evidence type="ECO:0000256" key="1">
    <source>
        <dbReference type="SAM" id="SignalP"/>
    </source>
</evidence>
<dbReference type="AlphaFoldDB" id="A0A386HP17"/>
<reference evidence="2 3" key="1">
    <citation type="submission" date="2018-09" db="EMBL/GenBank/DDBJ databases">
        <title>Arachidicoccus sp. nov., a bacterium isolated from soil.</title>
        <authorList>
            <person name="Weon H.-Y."/>
            <person name="Kwon S.-W."/>
            <person name="Lee S.A."/>
        </authorList>
    </citation>
    <scope>NUCLEOTIDE SEQUENCE [LARGE SCALE GENOMIC DNA]</scope>
    <source>
        <strain evidence="2 3">KIS59-12</strain>
    </source>
</reference>
<dbReference type="InterPro" id="IPR036249">
    <property type="entry name" value="Thioredoxin-like_sf"/>
</dbReference>
<evidence type="ECO:0000313" key="3">
    <source>
        <dbReference type="Proteomes" id="UP000266118"/>
    </source>
</evidence>
<evidence type="ECO:0008006" key="4">
    <source>
        <dbReference type="Google" id="ProtNLM"/>
    </source>
</evidence>
<keyword evidence="3" id="KW-1185">Reference proteome</keyword>
<gene>
    <name evidence="2" type="ORF">D6B99_05940</name>
</gene>
<proteinExistence type="predicted"/>
<keyword evidence="1" id="KW-0732">Signal</keyword>
<organism evidence="2 3">
    <name type="scientific">Arachidicoccus soli</name>
    <dbReference type="NCBI Taxonomy" id="2341117"/>
    <lineage>
        <taxon>Bacteria</taxon>
        <taxon>Pseudomonadati</taxon>
        <taxon>Bacteroidota</taxon>
        <taxon>Chitinophagia</taxon>
        <taxon>Chitinophagales</taxon>
        <taxon>Chitinophagaceae</taxon>
        <taxon>Arachidicoccus</taxon>
    </lineage>
</organism>
<feature type="chain" id="PRO_5017324306" description="Thioredoxin domain-containing protein" evidence="1">
    <location>
        <begin position="21"/>
        <end position="141"/>
    </location>
</feature>